<proteinExistence type="predicted"/>
<accession>A0AAN6JVS7</accession>
<comment type="caution">
    <text evidence="1">The sequence shown here is derived from an EMBL/GenBank/DDBJ whole genome shotgun (WGS) entry which is preliminary data.</text>
</comment>
<keyword evidence="2" id="KW-1185">Reference proteome</keyword>
<evidence type="ECO:0000313" key="1">
    <source>
        <dbReference type="EMBL" id="KAK0545513.1"/>
    </source>
</evidence>
<dbReference type="Proteomes" id="UP001176517">
    <property type="component" value="Unassembled WGS sequence"/>
</dbReference>
<dbReference type="EMBL" id="JAPDMZ010000228">
    <property type="protein sequence ID" value="KAK0545513.1"/>
    <property type="molecule type" value="Genomic_DNA"/>
</dbReference>
<organism evidence="1 2">
    <name type="scientific">Tilletia horrida</name>
    <dbReference type="NCBI Taxonomy" id="155126"/>
    <lineage>
        <taxon>Eukaryota</taxon>
        <taxon>Fungi</taxon>
        <taxon>Dikarya</taxon>
        <taxon>Basidiomycota</taxon>
        <taxon>Ustilaginomycotina</taxon>
        <taxon>Exobasidiomycetes</taxon>
        <taxon>Tilletiales</taxon>
        <taxon>Tilletiaceae</taxon>
        <taxon>Tilletia</taxon>
    </lineage>
</organism>
<evidence type="ECO:0000313" key="2">
    <source>
        <dbReference type="Proteomes" id="UP001176517"/>
    </source>
</evidence>
<reference evidence="1" key="1">
    <citation type="journal article" date="2023" name="PhytoFront">
        <title>Draft Genome Resources of Seven Strains of Tilletia horrida, Causal Agent of Kernel Smut of Rice.</title>
        <authorList>
            <person name="Khanal S."/>
            <person name="Antony Babu S."/>
            <person name="Zhou X.G."/>
        </authorList>
    </citation>
    <scope>NUCLEOTIDE SEQUENCE</scope>
    <source>
        <strain evidence="1">TX6</strain>
    </source>
</reference>
<protein>
    <submittedName>
        <fullName evidence="1">Uncharacterized protein</fullName>
    </submittedName>
</protein>
<gene>
    <name evidence="1" type="ORF">OC846_005634</name>
</gene>
<name>A0AAN6JVS7_9BASI</name>
<sequence>MNTPLMLAVLVAARRVTDPPQMHIPRASAAISLTDLHARSDFISIFRLPVTESIAVHTALRLPEYIVTPERDVMKSELALLLVPGYLGQRRVAELARDFGRSQAACSHLCHATMDIIATQWGDLIDITQAHTGLLQPEHLRRYSDALASHADGSPIEGRWGFINGIVRPIARPSGGQLAHKDPSQNA</sequence>
<dbReference type="AlphaFoldDB" id="A0AAN6JVS7"/>